<keyword evidence="4" id="KW-1185">Reference proteome</keyword>
<dbReference type="AlphaFoldDB" id="A0A9P7V3C8"/>
<dbReference type="Proteomes" id="UP001049176">
    <property type="component" value="Chromosome 1"/>
</dbReference>
<accession>A0A9P7V3C8</accession>
<gene>
    <name evidence="3" type="ORF">E1B28_001393</name>
</gene>
<evidence type="ECO:0000256" key="1">
    <source>
        <dbReference type="SAM" id="MobiDB-lite"/>
    </source>
</evidence>
<sequence length="433" mass="49944">MPLPNGNLYDNFLIHACYYRHINDLSVPWVPSPTVLPRELDDEDEAAIAVKITPYSHTWDTTSSATSSPSLVSLARSTAAPQVKPTAAGRAAKKRRLFNAVKKFLGVYHRSYLANGYFGSESHTEHRQILPTRKAFTGWKGPFPEMSPGVDIVPLSDWKAWGYYVSPFVNGVFVKNHSLRPRQFQLFDYQEMFESLRRPDQPEDDPIESEHPERWRRGQELTSLPPRPARWKPLRPLESPPFPWECQLNPTLIPLDPHTHTPTIEWSVTHPNDIVFFYTGPNGPSCPMRQPDFLQPATYPFVSHMYLNGLAYASDPDGWWAKDHELPWPVTVISREHNEGVVLDDLFHGIHNNFSKEVSQAEFLAWPGEVKTRAEQAHRQRMEQEITIFQRDTENSKWYRRSDYVGLDLYLYGLRPNSNFEGWTLLMGPRPPQ</sequence>
<dbReference type="Pfam" id="PF20415">
    <property type="entry name" value="DUF6699"/>
    <property type="match status" value="1"/>
</dbReference>
<evidence type="ECO:0000313" key="3">
    <source>
        <dbReference type="EMBL" id="KAG7099560.1"/>
    </source>
</evidence>
<dbReference type="OrthoDB" id="3202436at2759"/>
<dbReference type="RefSeq" id="XP_043016030.1">
    <property type="nucleotide sequence ID" value="XM_043147325.1"/>
</dbReference>
<organism evidence="3 4">
    <name type="scientific">Marasmius oreades</name>
    <name type="common">fairy-ring Marasmius</name>
    <dbReference type="NCBI Taxonomy" id="181124"/>
    <lineage>
        <taxon>Eukaryota</taxon>
        <taxon>Fungi</taxon>
        <taxon>Dikarya</taxon>
        <taxon>Basidiomycota</taxon>
        <taxon>Agaricomycotina</taxon>
        <taxon>Agaricomycetes</taxon>
        <taxon>Agaricomycetidae</taxon>
        <taxon>Agaricales</taxon>
        <taxon>Marasmiineae</taxon>
        <taxon>Marasmiaceae</taxon>
        <taxon>Marasmius</taxon>
    </lineage>
</organism>
<dbReference type="InterPro" id="IPR046522">
    <property type="entry name" value="DUF6699"/>
</dbReference>
<evidence type="ECO:0000313" key="4">
    <source>
        <dbReference type="Proteomes" id="UP001049176"/>
    </source>
</evidence>
<evidence type="ECO:0000259" key="2">
    <source>
        <dbReference type="Pfam" id="PF20415"/>
    </source>
</evidence>
<proteinExistence type="predicted"/>
<feature type="region of interest" description="Disordered" evidence="1">
    <location>
        <begin position="197"/>
        <end position="229"/>
    </location>
</feature>
<protein>
    <recommendedName>
        <fullName evidence="2">DUF6699 domain-containing protein</fullName>
    </recommendedName>
</protein>
<reference evidence="3" key="1">
    <citation type="journal article" date="2021" name="Genome Biol. Evol.">
        <title>The assembled and annotated genome of the fairy-ring fungus Marasmius oreades.</title>
        <authorList>
            <person name="Hiltunen M."/>
            <person name="Ament-Velasquez S.L."/>
            <person name="Johannesson H."/>
        </authorList>
    </citation>
    <scope>NUCLEOTIDE SEQUENCE</scope>
    <source>
        <strain evidence="3">03SP1</strain>
    </source>
</reference>
<dbReference type="KEGG" id="more:E1B28_001393"/>
<comment type="caution">
    <text evidence="3">The sequence shown here is derived from an EMBL/GenBank/DDBJ whole genome shotgun (WGS) entry which is preliminary data.</text>
</comment>
<dbReference type="EMBL" id="CM032181">
    <property type="protein sequence ID" value="KAG7099560.1"/>
    <property type="molecule type" value="Genomic_DNA"/>
</dbReference>
<feature type="compositionally biased region" description="Basic and acidic residues" evidence="1">
    <location>
        <begin position="208"/>
        <end position="219"/>
    </location>
</feature>
<dbReference type="GeneID" id="66070469"/>
<name>A0A9P7V3C8_9AGAR</name>
<feature type="domain" description="DUF6699" evidence="2">
    <location>
        <begin position="265"/>
        <end position="417"/>
    </location>
</feature>